<name>A0AAE0NAD3_9PEZI</name>
<dbReference type="PANTHER" id="PTHR34587:SF2">
    <property type="entry name" value="G-PROTEIN COUPLED RECEPTORS FAMILY 1 PROFILE DOMAIN-CONTAINING PROTEIN"/>
    <property type="match status" value="1"/>
</dbReference>
<evidence type="ECO:0008006" key="5">
    <source>
        <dbReference type="Google" id="ProtNLM"/>
    </source>
</evidence>
<evidence type="ECO:0000313" key="3">
    <source>
        <dbReference type="EMBL" id="KAK3375958.1"/>
    </source>
</evidence>
<keyword evidence="2" id="KW-0732">Signal</keyword>
<dbReference type="Proteomes" id="UP001287356">
    <property type="component" value="Unassembled WGS sequence"/>
</dbReference>
<proteinExistence type="predicted"/>
<dbReference type="AlphaFoldDB" id="A0AAE0NAD3"/>
<organism evidence="3 4">
    <name type="scientific">Lasiosphaeria ovina</name>
    <dbReference type="NCBI Taxonomy" id="92902"/>
    <lineage>
        <taxon>Eukaryota</taxon>
        <taxon>Fungi</taxon>
        <taxon>Dikarya</taxon>
        <taxon>Ascomycota</taxon>
        <taxon>Pezizomycotina</taxon>
        <taxon>Sordariomycetes</taxon>
        <taxon>Sordariomycetidae</taxon>
        <taxon>Sordariales</taxon>
        <taxon>Lasiosphaeriaceae</taxon>
        <taxon>Lasiosphaeria</taxon>
    </lineage>
</organism>
<reference evidence="3" key="1">
    <citation type="journal article" date="2023" name="Mol. Phylogenet. Evol.">
        <title>Genome-scale phylogeny and comparative genomics of the fungal order Sordariales.</title>
        <authorList>
            <person name="Hensen N."/>
            <person name="Bonometti L."/>
            <person name="Westerberg I."/>
            <person name="Brannstrom I.O."/>
            <person name="Guillou S."/>
            <person name="Cros-Aarteil S."/>
            <person name="Calhoun S."/>
            <person name="Haridas S."/>
            <person name="Kuo A."/>
            <person name="Mondo S."/>
            <person name="Pangilinan J."/>
            <person name="Riley R."/>
            <person name="LaButti K."/>
            <person name="Andreopoulos B."/>
            <person name="Lipzen A."/>
            <person name="Chen C."/>
            <person name="Yan M."/>
            <person name="Daum C."/>
            <person name="Ng V."/>
            <person name="Clum A."/>
            <person name="Steindorff A."/>
            <person name="Ohm R.A."/>
            <person name="Martin F."/>
            <person name="Silar P."/>
            <person name="Natvig D.O."/>
            <person name="Lalanne C."/>
            <person name="Gautier V."/>
            <person name="Ament-Velasquez S.L."/>
            <person name="Kruys A."/>
            <person name="Hutchinson M.I."/>
            <person name="Powell A.J."/>
            <person name="Barry K."/>
            <person name="Miller A.N."/>
            <person name="Grigoriev I.V."/>
            <person name="Debuchy R."/>
            <person name="Gladieux P."/>
            <person name="Hiltunen Thoren M."/>
            <person name="Johannesson H."/>
        </authorList>
    </citation>
    <scope>NUCLEOTIDE SEQUENCE</scope>
    <source>
        <strain evidence="3">CBS 958.72</strain>
    </source>
</reference>
<feature type="compositionally biased region" description="Gly residues" evidence="1">
    <location>
        <begin position="303"/>
        <end position="315"/>
    </location>
</feature>
<dbReference type="PANTHER" id="PTHR34587">
    <property type="entry name" value="VWFA DOMAIN-CONTAINING PROTEIN"/>
    <property type="match status" value="1"/>
</dbReference>
<feature type="compositionally biased region" description="Low complexity" evidence="1">
    <location>
        <begin position="281"/>
        <end position="302"/>
    </location>
</feature>
<gene>
    <name evidence="3" type="ORF">B0T24DRAFT_211155</name>
</gene>
<evidence type="ECO:0000256" key="2">
    <source>
        <dbReference type="SAM" id="SignalP"/>
    </source>
</evidence>
<accession>A0AAE0NAD3</accession>
<feature type="chain" id="PRO_5041991087" description="Ribosomal protein s17" evidence="2">
    <location>
        <begin position="21"/>
        <end position="356"/>
    </location>
</feature>
<protein>
    <recommendedName>
        <fullName evidence="5">Ribosomal protein s17</fullName>
    </recommendedName>
</protein>
<dbReference type="EMBL" id="JAULSN010000003">
    <property type="protein sequence ID" value="KAK3375958.1"/>
    <property type="molecule type" value="Genomic_DNA"/>
</dbReference>
<evidence type="ECO:0000256" key="1">
    <source>
        <dbReference type="SAM" id="MobiDB-lite"/>
    </source>
</evidence>
<feature type="region of interest" description="Disordered" evidence="1">
    <location>
        <begin position="272"/>
        <end position="342"/>
    </location>
</feature>
<reference evidence="3" key="2">
    <citation type="submission" date="2023-06" db="EMBL/GenBank/DDBJ databases">
        <authorList>
            <consortium name="Lawrence Berkeley National Laboratory"/>
            <person name="Haridas S."/>
            <person name="Hensen N."/>
            <person name="Bonometti L."/>
            <person name="Westerberg I."/>
            <person name="Brannstrom I.O."/>
            <person name="Guillou S."/>
            <person name="Cros-Aarteil S."/>
            <person name="Calhoun S."/>
            <person name="Kuo A."/>
            <person name="Mondo S."/>
            <person name="Pangilinan J."/>
            <person name="Riley R."/>
            <person name="Labutti K."/>
            <person name="Andreopoulos B."/>
            <person name="Lipzen A."/>
            <person name="Chen C."/>
            <person name="Yanf M."/>
            <person name="Daum C."/>
            <person name="Ng V."/>
            <person name="Clum A."/>
            <person name="Steindorff A."/>
            <person name="Ohm R."/>
            <person name="Martin F."/>
            <person name="Silar P."/>
            <person name="Natvig D."/>
            <person name="Lalanne C."/>
            <person name="Gautier V."/>
            <person name="Ament-Velasquez S.L."/>
            <person name="Kruys A."/>
            <person name="Hutchinson M.I."/>
            <person name="Powell A.J."/>
            <person name="Barry K."/>
            <person name="Miller A.N."/>
            <person name="Grigoriev I.V."/>
            <person name="Debuchy R."/>
            <person name="Gladieux P."/>
            <person name="Thoren M.H."/>
            <person name="Johannesson H."/>
        </authorList>
    </citation>
    <scope>NUCLEOTIDE SEQUENCE</scope>
    <source>
        <strain evidence="3">CBS 958.72</strain>
    </source>
</reference>
<sequence>MNIKSLLAAASLFTLALVQAQNNNDAGGTTLDPSVVQAGSGVDGLNSLGVDAGQTASLTSNNNFINFCKGKTLTNGFQNTAGSCNGIVMGQIPAKSNMVTCVITNPQNGASVESGQTFNITVQVLNLNPGSFTNAAATYYAAPQVVNPNGNVEGHTHVTVQDTGSNLNPTQPMDPTVFAFFKGINDKGNGAGTLSAVVTGGLPAGNYRVCTLTSASNHQPVVMPVAQRGAQDDCVRFTVTGNGKTVNDAASDGAKGKATAAQIAQAITLGPGAPNPGGKVNAGQAANANGNANSTAAATDGNDGNGKGKGKGNNGKGNDDNNDGNGNDQNGEGKGQGKASRLARLVRLARRRQLVF</sequence>
<evidence type="ECO:0000313" key="4">
    <source>
        <dbReference type="Proteomes" id="UP001287356"/>
    </source>
</evidence>
<keyword evidence="4" id="KW-1185">Reference proteome</keyword>
<comment type="caution">
    <text evidence="3">The sequence shown here is derived from an EMBL/GenBank/DDBJ whole genome shotgun (WGS) entry which is preliminary data.</text>
</comment>
<dbReference type="InterPro" id="IPR053216">
    <property type="entry name" value="Appressorial_penetr-assoc"/>
</dbReference>
<feature type="signal peptide" evidence="2">
    <location>
        <begin position="1"/>
        <end position="20"/>
    </location>
</feature>